<protein>
    <recommendedName>
        <fullName evidence="4">PEP-CTERM protein-sorting domain-containing protein</fullName>
    </recommendedName>
</protein>
<dbReference type="PROSITE" id="PS00018">
    <property type="entry name" value="EF_HAND_1"/>
    <property type="match status" value="1"/>
</dbReference>
<gene>
    <name evidence="2" type="ORF">Pr1d_33160</name>
</gene>
<dbReference type="AlphaFoldDB" id="A0A5B9QAJ4"/>
<dbReference type="RefSeq" id="WP_148074432.1">
    <property type="nucleotide sequence ID" value="NZ_CP042913.1"/>
</dbReference>
<feature type="chain" id="PRO_5022861363" description="PEP-CTERM protein-sorting domain-containing protein" evidence="1">
    <location>
        <begin position="21"/>
        <end position="426"/>
    </location>
</feature>
<dbReference type="EMBL" id="CP042913">
    <property type="protein sequence ID" value="QEG36007.1"/>
    <property type="molecule type" value="Genomic_DNA"/>
</dbReference>
<accession>A0A5B9QAJ4</accession>
<evidence type="ECO:0000256" key="1">
    <source>
        <dbReference type="SAM" id="SignalP"/>
    </source>
</evidence>
<dbReference type="KEGG" id="bgok:Pr1d_33160"/>
<keyword evidence="3" id="KW-1185">Reference proteome</keyword>
<sequence length="426" mass="45010" precursor="true">MRFALLWVLLISVISADASGASMVLRDSIGTDPSLSISDVGGATTHSGTDWATPGMVLNAPTKSYLTQVQILIFARDGEFLPENDLADILGYPMEFHLWSDGIQGGPDSFADNAAAEPSLPGHISVDVNSPAVSFITAEEFGTIGPPTDPNQFTTFLVTIDLSSFDIVLEAGEEYVVGVIQDNADNFVSGGGLFRQSSSTMTGLEDVFQIDQLPGFLLPGYLNSQLGLGVNQWAGTIMAATGDFDGDGDTDGSDFLKWQRDFGQDVATPGDGADGDGNGMVDAGDLRVWSLTHDQTPEVINTNVNSDFDGDGDTDGRDFLVWQRSFGQQVAVPGSGADGDGSGSVDDQDLQLWQDNYGGQDSAAIALPEPTNYLGLLLGTMLMCLAGLRHRGDAGCAQPEVNAPGDRCRFANLPRSPTAVPNRRLA</sequence>
<proteinExistence type="predicted"/>
<evidence type="ECO:0000313" key="3">
    <source>
        <dbReference type="Proteomes" id="UP000323917"/>
    </source>
</evidence>
<keyword evidence="1" id="KW-0732">Signal</keyword>
<evidence type="ECO:0000313" key="2">
    <source>
        <dbReference type="EMBL" id="QEG36007.1"/>
    </source>
</evidence>
<evidence type="ECO:0008006" key="4">
    <source>
        <dbReference type="Google" id="ProtNLM"/>
    </source>
</evidence>
<dbReference type="OrthoDB" id="266505at2"/>
<dbReference type="Proteomes" id="UP000323917">
    <property type="component" value="Chromosome"/>
</dbReference>
<reference evidence="2 3" key="1">
    <citation type="submission" date="2019-08" db="EMBL/GenBank/DDBJ databases">
        <title>Deep-cultivation of Planctomycetes and their phenomic and genomic characterization uncovers novel biology.</title>
        <authorList>
            <person name="Wiegand S."/>
            <person name="Jogler M."/>
            <person name="Boedeker C."/>
            <person name="Pinto D."/>
            <person name="Vollmers J."/>
            <person name="Rivas-Marin E."/>
            <person name="Kohn T."/>
            <person name="Peeters S.H."/>
            <person name="Heuer A."/>
            <person name="Rast P."/>
            <person name="Oberbeckmann S."/>
            <person name="Bunk B."/>
            <person name="Jeske O."/>
            <person name="Meyerdierks A."/>
            <person name="Storesund J.E."/>
            <person name="Kallscheuer N."/>
            <person name="Luecker S."/>
            <person name="Lage O.M."/>
            <person name="Pohl T."/>
            <person name="Merkel B.J."/>
            <person name="Hornburger P."/>
            <person name="Mueller R.-W."/>
            <person name="Bruemmer F."/>
            <person name="Labrenz M."/>
            <person name="Spormann A.M."/>
            <person name="Op den Camp H."/>
            <person name="Overmann J."/>
            <person name="Amann R."/>
            <person name="Jetten M.S.M."/>
            <person name="Mascher T."/>
            <person name="Medema M.H."/>
            <person name="Devos D.P."/>
            <person name="Kaster A.-K."/>
            <person name="Ovreas L."/>
            <person name="Rohde M."/>
            <person name="Galperin M.Y."/>
            <person name="Jogler C."/>
        </authorList>
    </citation>
    <scope>NUCLEOTIDE SEQUENCE [LARGE SCALE GENOMIC DNA]</scope>
    <source>
        <strain evidence="2 3">Pr1d</strain>
    </source>
</reference>
<feature type="signal peptide" evidence="1">
    <location>
        <begin position="1"/>
        <end position="20"/>
    </location>
</feature>
<name>A0A5B9QAJ4_9BACT</name>
<dbReference type="InterPro" id="IPR018247">
    <property type="entry name" value="EF_Hand_1_Ca_BS"/>
</dbReference>
<organism evidence="2 3">
    <name type="scientific">Bythopirellula goksoeyrii</name>
    <dbReference type="NCBI Taxonomy" id="1400387"/>
    <lineage>
        <taxon>Bacteria</taxon>
        <taxon>Pseudomonadati</taxon>
        <taxon>Planctomycetota</taxon>
        <taxon>Planctomycetia</taxon>
        <taxon>Pirellulales</taxon>
        <taxon>Lacipirellulaceae</taxon>
        <taxon>Bythopirellula</taxon>
    </lineage>
</organism>